<dbReference type="Pfam" id="PF15138">
    <property type="entry name" value="Syncollin"/>
    <property type="match status" value="1"/>
</dbReference>
<dbReference type="PANTHER" id="PTHR17503">
    <property type="entry name" value="SYNCOLLIN"/>
    <property type="match status" value="1"/>
</dbReference>
<organism evidence="2 3">
    <name type="scientific">Scyliorhinus torazame</name>
    <name type="common">Cloudy catshark</name>
    <name type="synonym">Catulus torazame</name>
    <dbReference type="NCBI Taxonomy" id="75743"/>
    <lineage>
        <taxon>Eukaryota</taxon>
        <taxon>Metazoa</taxon>
        <taxon>Chordata</taxon>
        <taxon>Craniata</taxon>
        <taxon>Vertebrata</taxon>
        <taxon>Chondrichthyes</taxon>
        <taxon>Elasmobranchii</taxon>
        <taxon>Galeomorphii</taxon>
        <taxon>Galeoidea</taxon>
        <taxon>Carcharhiniformes</taxon>
        <taxon>Scyliorhinidae</taxon>
        <taxon>Scyliorhinus</taxon>
    </lineage>
</organism>
<name>A0A401QK70_SCYTO</name>
<dbReference type="Gene3D" id="2.60.20.10">
    <property type="entry name" value="Crystallins"/>
    <property type="match status" value="1"/>
</dbReference>
<keyword evidence="1" id="KW-0732">Signal</keyword>
<evidence type="ECO:0000313" key="3">
    <source>
        <dbReference type="Proteomes" id="UP000288216"/>
    </source>
</evidence>
<dbReference type="OrthoDB" id="9947298at2759"/>
<dbReference type="PANTHER" id="PTHR17503:SF0">
    <property type="entry name" value="SYNCOLLIN"/>
    <property type="match status" value="1"/>
</dbReference>
<dbReference type="GO" id="GO:0030667">
    <property type="term" value="C:secretory granule membrane"/>
    <property type="evidence" value="ECO:0007669"/>
    <property type="project" value="InterPro"/>
</dbReference>
<dbReference type="InterPro" id="IPR028137">
    <property type="entry name" value="Syncollin"/>
</dbReference>
<evidence type="ECO:0000313" key="2">
    <source>
        <dbReference type="EMBL" id="GCB85801.1"/>
    </source>
</evidence>
<sequence length="135" mass="14931">MGGSRALVAALLSMVLVSGALALCPEPAVLRDVNGVRVCARLFEDSDVLYDRCCGGGFVDILSPADVPSIERFWNDRASSLVVGPRCELTVWNKINKRGYRRKFRTGIQYRLEELGKGLFGNWDNSITSYYCSCS</sequence>
<protein>
    <recommendedName>
        <fullName evidence="4">Syncollin</fullName>
    </recommendedName>
</protein>
<evidence type="ECO:0000256" key="1">
    <source>
        <dbReference type="SAM" id="SignalP"/>
    </source>
</evidence>
<comment type="caution">
    <text evidence="2">The sequence shown here is derived from an EMBL/GenBank/DDBJ whole genome shotgun (WGS) entry which is preliminary data.</text>
</comment>
<dbReference type="Proteomes" id="UP000288216">
    <property type="component" value="Unassembled WGS sequence"/>
</dbReference>
<proteinExistence type="predicted"/>
<reference evidence="2 3" key="1">
    <citation type="journal article" date="2018" name="Nat. Ecol. Evol.">
        <title>Shark genomes provide insights into elasmobranch evolution and the origin of vertebrates.</title>
        <authorList>
            <person name="Hara Y"/>
            <person name="Yamaguchi K"/>
            <person name="Onimaru K"/>
            <person name="Kadota M"/>
            <person name="Koyanagi M"/>
            <person name="Keeley SD"/>
            <person name="Tatsumi K"/>
            <person name="Tanaka K"/>
            <person name="Motone F"/>
            <person name="Kageyama Y"/>
            <person name="Nozu R"/>
            <person name="Adachi N"/>
            <person name="Nishimura O"/>
            <person name="Nakagawa R"/>
            <person name="Tanegashima C"/>
            <person name="Kiyatake I"/>
            <person name="Matsumoto R"/>
            <person name="Murakumo K"/>
            <person name="Nishida K"/>
            <person name="Terakita A"/>
            <person name="Kuratani S"/>
            <person name="Sato K"/>
            <person name="Hyodo S Kuraku.S."/>
        </authorList>
    </citation>
    <scope>NUCLEOTIDE SEQUENCE [LARGE SCALE GENOMIC DNA]</scope>
</reference>
<dbReference type="STRING" id="75743.A0A401QK70"/>
<dbReference type="GO" id="GO:0006887">
    <property type="term" value="P:exocytosis"/>
    <property type="evidence" value="ECO:0007669"/>
    <property type="project" value="InterPro"/>
</dbReference>
<dbReference type="EMBL" id="BFAA01198953">
    <property type="protein sequence ID" value="GCB85801.1"/>
    <property type="molecule type" value="Genomic_DNA"/>
</dbReference>
<dbReference type="OMA" id="ALYCRCS"/>
<dbReference type="AlphaFoldDB" id="A0A401QK70"/>
<feature type="chain" id="PRO_5019112280" description="Syncollin" evidence="1">
    <location>
        <begin position="23"/>
        <end position="135"/>
    </location>
</feature>
<gene>
    <name evidence="2" type="ORF">scyTo_0026452</name>
</gene>
<accession>A0A401QK70</accession>
<evidence type="ECO:0008006" key="4">
    <source>
        <dbReference type="Google" id="ProtNLM"/>
    </source>
</evidence>
<feature type="signal peptide" evidence="1">
    <location>
        <begin position="1"/>
        <end position="22"/>
    </location>
</feature>
<keyword evidence="3" id="KW-1185">Reference proteome</keyword>